<dbReference type="EMBL" id="JOKG01000004">
    <property type="protein sequence ID" value="KEQ12496.1"/>
    <property type="molecule type" value="Genomic_DNA"/>
</dbReference>
<accession>A0A081N223</accession>
<evidence type="ECO:0000313" key="2">
    <source>
        <dbReference type="EMBL" id="KEQ12496.1"/>
    </source>
</evidence>
<gene>
    <name evidence="2" type="ORF">GZ77_18430</name>
</gene>
<keyword evidence="1" id="KW-0812">Transmembrane</keyword>
<evidence type="ECO:0000313" key="3">
    <source>
        <dbReference type="Proteomes" id="UP000028006"/>
    </source>
</evidence>
<keyword evidence="1" id="KW-1133">Transmembrane helix</keyword>
<reference evidence="2 3" key="1">
    <citation type="submission" date="2014-06" db="EMBL/GenBank/DDBJ databases">
        <title>Whole Genome Sequences of Three Symbiotic Endozoicomonas Bacteria.</title>
        <authorList>
            <person name="Neave M.J."/>
            <person name="Apprill A."/>
            <person name="Voolstra C.R."/>
        </authorList>
    </citation>
    <scope>NUCLEOTIDE SEQUENCE [LARGE SCALE GENOMIC DNA]</scope>
    <source>
        <strain evidence="2 3">LMG 24815</strain>
    </source>
</reference>
<sequence length="68" mass="7628">MQTNAGYQNDSFSVSLPDFVLIKNVKPRRAAASLELAISGTKNVNVTLYKPFFIGFYIGFLDFVTIFM</sequence>
<evidence type="ECO:0000256" key="1">
    <source>
        <dbReference type="SAM" id="Phobius"/>
    </source>
</evidence>
<comment type="caution">
    <text evidence="2">The sequence shown here is derived from an EMBL/GenBank/DDBJ whole genome shotgun (WGS) entry which is preliminary data.</text>
</comment>
<dbReference type="AlphaFoldDB" id="A0A081N223"/>
<keyword evidence="1" id="KW-0472">Membrane</keyword>
<feature type="transmembrane region" description="Helical" evidence="1">
    <location>
        <begin position="48"/>
        <end position="67"/>
    </location>
</feature>
<keyword evidence="3" id="KW-1185">Reference proteome</keyword>
<dbReference type="Proteomes" id="UP000028006">
    <property type="component" value="Unassembled WGS sequence"/>
</dbReference>
<protein>
    <submittedName>
        <fullName evidence="2">Uncharacterized protein</fullName>
    </submittedName>
</protein>
<proteinExistence type="predicted"/>
<name>A0A081N223_9GAMM</name>
<organism evidence="2 3">
    <name type="scientific">Endozoicomonas montiporae</name>
    <dbReference type="NCBI Taxonomy" id="1027273"/>
    <lineage>
        <taxon>Bacteria</taxon>
        <taxon>Pseudomonadati</taxon>
        <taxon>Pseudomonadota</taxon>
        <taxon>Gammaproteobacteria</taxon>
        <taxon>Oceanospirillales</taxon>
        <taxon>Endozoicomonadaceae</taxon>
        <taxon>Endozoicomonas</taxon>
    </lineage>
</organism>